<dbReference type="Gene3D" id="3.40.50.2000">
    <property type="entry name" value="Glycogen Phosphorylase B"/>
    <property type="match status" value="1"/>
</dbReference>
<dbReference type="Proteomes" id="UP000092932">
    <property type="component" value="Chromosome"/>
</dbReference>
<organism evidence="2 3">
    <name type="scientific">Tsuneonella dongtanensis</name>
    <dbReference type="NCBI Taxonomy" id="692370"/>
    <lineage>
        <taxon>Bacteria</taxon>
        <taxon>Pseudomonadati</taxon>
        <taxon>Pseudomonadota</taxon>
        <taxon>Alphaproteobacteria</taxon>
        <taxon>Sphingomonadales</taxon>
        <taxon>Erythrobacteraceae</taxon>
        <taxon>Tsuneonella</taxon>
    </lineage>
</organism>
<sequence>MILATAGTQLPFPRMLRALDRIAEKHGLRVVAQTCGNLAGARALEQREFIEPQPFAEMLAQADVVVSHAGIGTILAASRARKPLILYPRVAALGEHRNEHQRATAKAMAGRRGIHVAWDDATLSALLTGPALAPLEPGHSPELPGLISAVSEFVSGR</sequence>
<feature type="domain" description="Glycosyl transferase family 28 C-terminal" evidence="1">
    <location>
        <begin position="55"/>
        <end position="111"/>
    </location>
</feature>
<keyword evidence="3" id="KW-1185">Reference proteome</keyword>
<dbReference type="KEGG" id="ado:A6F68_00906"/>
<reference evidence="2 3" key="1">
    <citation type="submission" date="2016-07" db="EMBL/GenBank/DDBJ databases">
        <title>Complete genome sequence of Altererythrobacter dongtanensis KCTC 22672, a type strain with esterase isolated from tidal flat.</title>
        <authorList>
            <person name="Cheng H."/>
            <person name="Wu Y.-H."/>
            <person name="Zhou P."/>
            <person name="Huo Y.-Y."/>
            <person name="Wang C.-S."/>
            <person name="Xu X.-W."/>
        </authorList>
    </citation>
    <scope>NUCLEOTIDE SEQUENCE [LARGE SCALE GENOMIC DNA]</scope>
    <source>
        <strain evidence="2 3">KCTC 22672</strain>
    </source>
</reference>
<dbReference type="GO" id="GO:0016758">
    <property type="term" value="F:hexosyltransferase activity"/>
    <property type="evidence" value="ECO:0007669"/>
    <property type="project" value="InterPro"/>
</dbReference>
<dbReference type="SUPFAM" id="SSF53756">
    <property type="entry name" value="UDP-Glycosyltransferase/glycogen phosphorylase"/>
    <property type="match status" value="1"/>
</dbReference>
<name>A0A1B2ABB4_9SPHN</name>
<dbReference type="InterPro" id="IPR007235">
    <property type="entry name" value="Glyco_trans_28_C"/>
</dbReference>
<protein>
    <recommendedName>
        <fullName evidence="1">Glycosyl transferase family 28 C-terminal domain-containing protein</fullName>
    </recommendedName>
</protein>
<evidence type="ECO:0000313" key="2">
    <source>
        <dbReference type="EMBL" id="ANY19432.1"/>
    </source>
</evidence>
<gene>
    <name evidence="2" type="ORF">A6F68_00906</name>
</gene>
<dbReference type="AlphaFoldDB" id="A0A1B2ABB4"/>
<evidence type="ECO:0000313" key="3">
    <source>
        <dbReference type="Proteomes" id="UP000092932"/>
    </source>
</evidence>
<dbReference type="EMBL" id="CP016591">
    <property type="protein sequence ID" value="ANY19432.1"/>
    <property type="molecule type" value="Genomic_DNA"/>
</dbReference>
<evidence type="ECO:0000259" key="1">
    <source>
        <dbReference type="Pfam" id="PF04101"/>
    </source>
</evidence>
<dbReference type="RefSeq" id="WP_067676843.1">
    <property type="nucleotide sequence ID" value="NZ_CP016591.1"/>
</dbReference>
<proteinExistence type="predicted"/>
<dbReference type="Pfam" id="PF04101">
    <property type="entry name" value="Glyco_tran_28_C"/>
    <property type="match status" value="1"/>
</dbReference>
<accession>A0A1B2ABB4</accession>
<dbReference type="PATRIC" id="fig|692370.5.peg.923"/>
<dbReference type="STRING" id="692370.A6F68_00906"/>